<dbReference type="PROSITE" id="PS50262">
    <property type="entry name" value="G_PROTEIN_RECEP_F1_2"/>
    <property type="match status" value="1"/>
</dbReference>
<evidence type="ECO:0000256" key="14">
    <source>
        <dbReference type="ARBA" id="ARBA00023305"/>
    </source>
</evidence>
<feature type="domain" description="G-protein coupled receptors family 1 profile" evidence="21">
    <location>
        <begin position="66"/>
        <end position="319"/>
    </location>
</feature>
<dbReference type="Proteomes" id="UP000264820">
    <property type="component" value="Unplaced"/>
</dbReference>
<evidence type="ECO:0000256" key="4">
    <source>
        <dbReference type="ARBA" id="ARBA00022692"/>
    </source>
</evidence>
<evidence type="ECO:0000256" key="7">
    <source>
        <dbReference type="ARBA" id="ARBA00023136"/>
    </source>
</evidence>
<protein>
    <recommendedName>
        <fullName evidence="15">Opsin-5</fullName>
    </recommendedName>
    <alternativeName>
        <fullName evidence="18">G-protein coupled receptor 136</fullName>
    </alternativeName>
    <alternativeName>
        <fullName evidence="17">G-protein coupled receptor PGR12</fullName>
    </alternativeName>
    <alternativeName>
        <fullName evidence="16">Neuropsin</fullName>
    </alternativeName>
</protein>
<dbReference type="GeneTree" id="ENSGT01120000271854"/>
<sequence>MWLQVIYVRVLFFLYFVHQPEMLERSSMNYTSENLTNTLFTSKLSAAADICVGLAILSVVLLSAMGNGIVLVICYRRRKKMVGSELLCVNLAVVDFLSCICFYPLSILSSFHHAWLGKSLTCIYYGLGCYIFGLCSMFTIAAISFIRCVKTCYTAWLETANIRLVCCVIWLVATVWSSFPLFGWGEYVPEPYGLSCTIAWRGYHTSAKDAFYVICSFVCFTLLPVLIIVMSHCQILYKVSRFSYSLSAQGIQNNLRRAEKRLSMMFFCISLGFVIAWAPYAIVSFLFIFHKENHYMAPEGFVFPTLFAKSSHIYNPFIYFYFNKTFQKELRSLLASFFPKMGANRVGVHAASSHPAPGPVYIQLQERGPIRKAFASSRGPTRGKSTGKGSKGRSPPAGCQWSTVPSSTASPVRTESCCWTSVCT</sequence>
<reference evidence="22" key="1">
    <citation type="submission" date="2025-08" db="UniProtKB">
        <authorList>
            <consortium name="Ensembl"/>
        </authorList>
    </citation>
    <scope>IDENTIFICATION</scope>
</reference>
<keyword evidence="12" id="KW-0807">Transducer</keyword>
<feature type="transmembrane region" description="Helical" evidence="20">
    <location>
        <begin position="46"/>
        <end position="75"/>
    </location>
</feature>
<feature type="transmembrane region" description="Helical" evidence="20">
    <location>
        <begin position="161"/>
        <end position="182"/>
    </location>
</feature>
<accession>A0A3Q2Z232</accession>
<name>A0A3Q2Z232_HIPCM</name>
<keyword evidence="23" id="KW-1185">Reference proteome</keyword>
<dbReference type="Pfam" id="PF00001">
    <property type="entry name" value="7tm_1"/>
    <property type="match status" value="1"/>
</dbReference>
<dbReference type="FunFam" id="1.20.1070.10:FF:000104">
    <property type="entry name" value="Opsin 5"/>
    <property type="match status" value="1"/>
</dbReference>
<keyword evidence="10" id="KW-0675">Receptor</keyword>
<evidence type="ECO:0000256" key="15">
    <source>
        <dbReference type="ARBA" id="ARBA00072213"/>
    </source>
</evidence>
<reference evidence="22" key="2">
    <citation type="submission" date="2025-09" db="UniProtKB">
        <authorList>
            <consortium name="Ensembl"/>
        </authorList>
    </citation>
    <scope>IDENTIFICATION</scope>
</reference>
<dbReference type="SUPFAM" id="SSF81321">
    <property type="entry name" value="Family A G protein-coupled receptor-like"/>
    <property type="match status" value="1"/>
</dbReference>
<keyword evidence="6" id="KW-0297">G-protein coupled receptor</keyword>
<dbReference type="GO" id="GO:0004930">
    <property type="term" value="F:G protein-coupled receptor activity"/>
    <property type="evidence" value="ECO:0007669"/>
    <property type="project" value="UniProtKB-KW"/>
</dbReference>
<evidence type="ECO:0000256" key="20">
    <source>
        <dbReference type="SAM" id="Phobius"/>
    </source>
</evidence>
<evidence type="ECO:0000256" key="16">
    <source>
        <dbReference type="ARBA" id="ARBA00076328"/>
    </source>
</evidence>
<dbReference type="GO" id="GO:0005502">
    <property type="term" value="F:11-cis retinal binding"/>
    <property type="evidence" value="ECO:0007669"/>
    <property type="project" value="UniProtKB-ARBA"/>
</dbReference>
<evidence type="ECO:0000256" key="6">
    <source>
        <dbReference type="ARBA" id="ARBA00023040"/>
    </source>
</evidence>
<evidence type="ECO:0000259" key="21">
    <source>
        <dbReference type="PROSITE" id="PS50262"/>
    </source>
</evidence>
<proteinExistence type="predicted"/>
<dbReference type="InterPro" id="IPR017452">
    <property type="entry name" value="GPCR_Rhodpsn_7TM"/>
</dbReference>
<feature type="transmembrane region" description="Helical" evidence="20">
    <location>
        <begin position="301"/>
        <end position="322"/>
    </location>
</feature>
<dbReference type="Gene3D" id="1.20.1070.10">
    <property type="entry name" value="Rhodopsin 7-helix transmembrane proteins"/>
    <property type="match status" value="1"/>
</dbReference>
<keyword evidence="4 20" id="KW-0812">Transmembrane</keyword>
<dbReference type="GO" id="GO:0007601">
    <property type="term" value="P:visual perception"/>
    <property type="evidence" value="ECO:0007669"/>
    <property type="project" value="UniProtKB-KW"/>
</dbReference>
<evidence type="ECO:0000256" key="10">
    <source>
        <dbReference type="ARBA" id="ARBA00023170"/>
    </source>
</evidence>
<keyword evidence="14" id="KW-0844">Vision</keyword>
<evidence type="ECO:0000256" key="18">
    <source>
        <dbReference type="ARBA" id="ARBA00082077"/>
    </source>
</evidence>
<keyword evidence="2" id="KW-1003">Cell membrane</keyword>
<dbReference type="InterPro" id="IPR050125">
    <property type="entry name" value="GPCR_opsins"/>
</dbReference>
<evidence type="ECO:0000256" key="13">
    <source>
        <dbReference type="ARBA" id="ARBA00023288"/>
    </source>
</evidence>
<evidence type="ECO:0000256" key="8">
    <source>
        <dbReference type="ARBA" id="ARBA00023139"/>
    </source>
</evidence>
<dbReference type="GO" id="GO:0005886">
    <property type="term" value="C:plasma membrane"/>
    <property type="evidence" value="ECO:0007669"/>
    <property type="project" value="UniProtKB-SubCell"/>
</dbReference>
<comment type="subcellular location">
    <subcellularLocation>
        <location evidence="1">Cell membrane</location>
        <topology evidence="1">Multi-pass membrane protein</topology>
    </subcellularLocation>
</comment>
<dbReference type="Ensembl" id="ENSHCOT00000007290.1">
    <property type="protein sequence ID" value="ENSHCOP00000019997.1"/>
    <property type="gene ID" value="ENSHCOG00000005721.1"/>
</dbReference>
<evidence type="ECO:0000256" key="17">
    <source>
        <dbReference type="ARBA" id="ARBA00078374"/>
    </source>
</evidence>
<dbReference type="GO" id="GO:0007604">
    <property type="term" value="P:phototransduction, UV"/>
    <property type="evidence" value="ECO:0007669"/>
    <property type="project" value="UniProtKB-ARBA"/>
</dbReference>
<evidence type="ECO:0000256" key="3">
    <source>
        <dbReference type="ARBA" id="ARBA00022606"/>
    </source>
</evidence>
<keyword evidence="5 20" id="KW-1133">Transmembrane helix</keyword>
<keyword evidence="9" id="KW-1015">Disulfide bond</keyword>
<feature type="compositionally biased region" description="Low complexity" evidence="19">
    <location>
        <begin position="378"/>
        <end position="396"/>
    </location>
</feature>
<evidence type="ECO:0000256" key="19">
    <source>
        <dbReference type="SAM" id="MobiDB-lite"/>
    </source>
</evidence>
<dbReference type="PANTHER" id="PTHR24240">
    <property type="entry name" value="OPSIN"/>
    <property type="match status" value="1"/>
</dbReference>
<keyword evidence="11" id="KW-0325">Glycoprotein</keyword>
<feature type="transmembrane region" description="Helical" evidence="20">
    <location>
        <begin position="87"/>
        <end position="111"/>
    </location>
</feature>
<evidence type="ECO:0000256" key="5">
    <source>
        <dbReference type="ARBA" id="ARBA00022989"/>
    </source>
</evidence>
<evidence type="ECO:0000256" key="2">
    <source>
        <dbReference type="ARBA" id="ARBA00022475"/>
    </source>
</evidence>
<dbReference type="PRINTS" id="PR00237">
    <property type="entry name" value="GPCRRHODOPSN"/>
</dbReference>
<evidence type="ECO:0000256" key="12">
    <source>
        <dbReference type="ARBA" id="ARBA00023224"/>
    </source>
</evidence>
<evidence type="ECO:0000313" key="23">
    <source>
        <dbReference type="Proteomes" id="UP000264820"/>
    </source>
</evidence>
<dbReference type="InterPro" id="IPR000276">
    <property type="entry name" value="GPCR_Rhodpsn"/>
</dbReference>
<keyword evidence="13" id="KW-0449">Lipoprotein</keyword>
<evidence type="ECO:0000256" key="9">
    <source>
        <dbReference type="ARBA" id="ARBA00023157"/>
    </source>
</evidence>
<evidence type="ECO:0000256" key="11">
    <source>
        <dbReference type="ARBA" id="ARBA00023180"/>
    </source>
</evidence>
<keyword evidence="8" id="KW-0564">Palmitate</keyword>
<feature type="transmembrane region" description="Helical" evidence="20">
    <location>
        <begin position="264"/>
        <end position="289"/>
    </location>
</feature>
<organism evidence="22 23">
    <name type="scientific">Hippocampus comes</name>
    <name type="common">Tiger tail seahorse</name>
    <dbReference type="NCBI Taxonomy" id="109280"/>
    <lineage>
        <taxon>Eukaryota</taxon>
        <taxon>Metazoa</taxon>
        <taxon>Chordata</taxon>
        <taxon>Craniata</taxon>
        <taxon>Vertebrata</taxon>
        <taxon>Euteleostomi</taxon>
        <taxon>Actinopterygii</taxon>
        <taxon>Neopterygii</taxon>
        <taxon>Teleostei</taxon>
        <taxon>Neoteleostei</taxon>
        <taxon>Acanthomorphata</taxon>
        <taxon>Syngnathiaria</taxon>
        <taxon>Syngnathiformes</taxon>
        <taxon>Syngnathoidei</taxon>
        <taxon>Syngnathidae</taxon>
        <taxon>Hippocampus</taxon>
    </lineage>
</organism>
<evidence type="ECO:0000256" key="1">
    <source>
        <dbReference type="ARBA" id="ARBA00004651"/>
    </source>
</evidence>
<dbReference type="OMA" id="YLKTCYS"/>
<keyword evidence="7 20" id="KW-0472">Membrane</keyword>
<keyword evidence="3" id="KW-0716">Sensory transduction</keyword>
<feature type="compositionally biased region" description="Polar residues" evidence="19">
    <location>
        <begin position="400"/>
        <end position="411"/>
    </location>
</feature>
<feature type="region of interest" description="Disordered" evidence="19">
    <location>
        <begin position="373"/>
        <end position="411"/>
    </location>
</feature>
<dbReference type="AlphaFoldDB" id="A0A3Q2Z232"/>
<evidence type="ECO:0000313" key="22">
    <source>
        <dbReference type="Ensembl" id="ENSHCOP00000019997.1"/>
    </source>
</evidence>
<feature type="transmembrane region" description="Helical" evidence="20">
    <location>
        <begin position="123"/>
        <end position="149"/>
    </location>
</feature>
<feature type="transmembrane region" description="Helical" evidence="20">
    <location>
        <begin position="210"/>
        <end position="231"/>
    </location>
</feature>